<keyword evidence="1" id="KW-0732">Signal</keyword>
<feature type="signal peptide" evidence="1">
    <location>
        <begin position="1"/>
        <end position="19"/>
    </location>
</feature>
<dbReference type="RefSeq" id="XP_060279641.1">
    <property type="nucleotide sequence ID" value="XM_060430231.1"/>
</dbReference>
<protein>
    <submittedName>
        <fullName evidence="2">Uncharacterized protein</fullName>
    </submittedName>
</protein>
<feature type="chain" id="PRO_5042464153" evidence="1">
    <location>
        <begin position="20"/>
        <end position="108"/>
    </location>
</feature>
<evidence type="ECO:0000313" key="3">
    <source>
        <dbReference type="Proteomes" id="UP001244011"/>
    </source>
</evidence>
<dbReference type="AlphaFoldDB" id="A0AAJ0BU41"/>
<organism evidence="2 3">
    <name type="scientific">Phialemonium atrogriseum</name>
    <dbReference type="NCBI Taxonomy" id="1093897"/>
    <lineage>
        <taxon>Eukaryota</taxon>
        <taxon>Fungi</taxon>
        <taxon>Dikarya</taxon>
        <taxon>Ascomycota</taxon>
        <taxon>Pezizomycotina</taxon>
        <taxon>Sordariomycetes</taxon>
        <taxon>Sordariomycetidae</taxon>
        <taxon>Cephalothecales</taxon>
        <taxon>Cephalothecaceae</taxon>
        <taxon>Phialemonium</taxon>
    </lineage>
</organism>
<keyword evidence="3" id="KW-1185">Reference proteome</keyword>
<sequence>MRASTILCVLTASLAAAAAVQEPVEARAAEPAEIFGRACSSNGCKCVTGLAQGVYCGNCVVGAGTYAVKTKRVASHAFECGPSGTCCDYGAASDCGTSHGRCKSGSPV</sequence>
<comment type="caution">
    <text evidence="2">The sequence shown here is derived from an EMBL/GenBank/DDBJ whole genome shotgun (WGS) entry which is preliminary data.</text>
</comment>
<evidence type="ECO:0000256" key="1">
    <source>
        <dbReference type="SAM" id="SignalP"/>
    </source>
</evidence>
<accession>A0AAJ0BU41</accession>
<reference evidence="2" key="1">
    <citation type="submission" date="2023-06" db="EMBL/GenBank/DDBJ databases">
        <title>Genome-scale phylogeny and comparative genomics of the fungal order Sordariales.</title>
        <authorList>
            <consortium name="Lawrence Berkeley National Laboratory"/>
            <person name="Hensen N."/>
            <person name="Bonometti L."/>
            <person name="Westerberg I."/>
            <person name="Brannstrom I.O."/>
            <person name="Guillou S."/>
            <person name="Cros-Aarteil S."/>
            <person name="Calhoun S."/>
            <person name="Haridas S."/>
            <person name="Kuo A."/>
            <person name="Mondo S."/>
            <person name="Pangilinan J."/>
            <person name="Riley R."/>
            <person name="Labutti K."/>
            <person name="Andreopoulos B."/>
            <person name="Lipzen A."/>
            <person name="Chen C."/>
            <person name="Yanf M."/>
            <person name="Daum C."/>
            <person name="Ng V."/>
            <person name="Clum A."/>
            <person name="Steindorff A."/>
            <person name="Ohm R."/>
            <person name="Martin F."/>
            <person name="Silar P."/>
            <person name="Natvig D."/>
            <person name="Lalanne C."/>
            <person name="Gautier V."/>
            <person name="Ament-Velasquez S.L."/>
            <person name="Kruys A."/>
            <person name="Hutchinson M.I."/>
            <person name="Powell A.J."/>
            <person name="Barry K."/>
            <person name="Miller A.N."/>
            <person name="Grigoriev I.V."/>
            <person name="Debuchy R."/>
            <person name="Gladieux P."/>
            <person name="Thoren M.H."/>
            <person name="Johannesson H."/>
        </authorList>
    </citation>
    <scope>NUCLEOTIDE SEQUENCE</scope>
    <source>
        <strain evidence="2">8032-3</strain>
    </source>
</reference>
<proteinExistence type="predicted"/>
<name>A0AAJ0BU41_9PEZI</name>
<gene>
    <name evidence="2" type="ORF">QBC33DRAFT_562760</name>
</gene>
<dbReference type="GeneID" id="85313418"/>
<dbReference type="Proteomes" id="UP001244011">
    <property type="component" value="Unassembled WGS sequence"/>
</dbReference>
<dbReference type="EMBL" id="MU839027">
    <property type="protein sequence ID" value="KAK1763428.1"/>
    <property type="molecule type" value="Genomic_DNA"/>
</dbReference>
<evidence type="ECO:0000313" key="2">
    <source>
        <dbReference type="EMBL" id="KAK1763428.1"/>
    </source>
</evidence>